<keyword evidence="2" id="KW-1185">Reference proteome</keyword>
<sequence length="41" mass="5147">MFYSKMTPRIGKMVTRDQVYPEDIYVEFRLDTWEKRKIMIM</sequence>
<dbReference type="AlphaFoldDB" id="A0A392PQT8"/>
<organism evidence="1 2">
    <name type="scientific">Trifolium medium</name>
    <dbReference type="NCBI Taxonomy" id="97028"/>
    <lineage>
        <taxon>Eukaryota</taxon>
        <taxon>Viridiplantae</taxon>
        <taxon>Streptophyta</taxon>
        <taxon>Embryophyta</taxon>
        <taxon>Tracheophyta</taxon>
        <taxon>Spermatophyta</taxon>
        <taxon>Magnoliopsida</taxon>
        <taxon>eudicotyledons</taxon>
        <taxon>Gunneridae</taxon>
        <taxon>Pentapetalae</taxon>
        <taxon>rosids</taxon>
        <taxon>fabids</taxon>
        <taxon>Fabales</taxon>
        <taxon>Fabaceae</taxon>
        <taxon>Papilionoideae</taxon>
        <taxon>50 kb inversion clade</taxon>
        <taxon>NPAAA clade</taxon>
        <taxon>Hologalegina</taxon>
        <taxon>IRL clade</taxon>
        <taxon>Trifolieae</taxon>
        <taxon>Trifolium</taxon>
    </lineage>
</organism>
<reference evidence="1 2" key="1">
    <citation type="journal article" date="2018" name="Front. Plant Sci.">
        <title>Red Clover (Trifolium pratense) and Zigzag Clover (T. medium) - A Picture of Genomic Similarities and Differences.</title>
        <authorList>
            <person name="Dluhosova J."/>
            <person name="Istvanek J."/>
            <person name="Nedelnik J."/>
            <person name="Repkova J."/>
        </authorList>
    </citation>
    <scope>NUCLEOTIDE SEQUENCE [LARGE SCALE GENOMIC DNA]</scope>
    <source>
        <strain evidence="2">cv. 10/8</strain>
        <tissue evidence="1">Leaf</tissue>
    </source>
</reference>
<dbReference type="EMBL" id="LXQA010092493">
    <property type="protein sequence ID" value="MCI14448.1"/>
    <property type="molecule type" value="Genomic_DNA"/>
</dbReference>
<evidence type="ECO:0000313" key="2">
    <source>
        <dbReference type="Proteomes" id="UP000265520"/>
    </source>
</evidence>
<dbReference type="Proteomes" id="UP000265520">
    <property type="component" value="Unassembled WGS sequence"/>
</dbReference>
<name>A0A392PQT8_9FABA</name>
<feature type="non-terminal residue" evidence="1">
    <location>
        <position position="41"/>
    </location>
</feature>
<evidence type="ECO:0000313" key="1">
    <source>
        <dbReference type="EMBL" id="MCI14448.1"/>
    </source>
</evidence>
<comment type="caution">
    <text evidence="1">The sequence shown here is derived from an EMBL/GenBank/DDBJ whole genome shotgun (WGS) entry which is preliminary data.</text>
</comment>
<accession>A0A392PQT8</accession>
<protein>
    <submittedName>
        <fullName evidence="1">Uncharacterized protein</fullName>
    </submittedName>
</protein>
<proteinExistence type="predicted"/>